<evidence type="ECO:0000313" key="1">
    <source>
        <dbReference type="EMBL" id="GMA25207.1"/>
    </source>
</evidence>
<organism evidence="1 2">
    <name type="scientific">Luteimicrobium album</name>
    <dbReference type="NCBI Taxonomy" id="1054550"/>
    <lineage>
        <taxon>Bacteria</taxon>
        <taxon>Bacillati</taxon>
        <taxon>Actinomycetota</taxon>
        <taxon>Actinomycetes</taxon>
        <taxon>Micrococcales</taxon>
        <taxon>Luteimicrobium</taxon>
    </lineage>
</organism>
<dbReference type="Proteomes" id="UP001157091">
    <property type="component" value="Unassembled WGS sequence"/>
</dbReference>
<keyword evidence="2" id="KW-1185">Reference proteome</keyword>
<dbReference type="EMBL" id="BSUK01000001">
    <property type="protein sequence ID" value="GMA25207.1"/>
    <property type="molecule type" value="Genomic_DNA"/>
</dbReference>
<reference evidence="2" key="1">
    <citation type="journal article" date="2019" name="Int. J. Syst. Evol. Microbiol.">
        <title>The Global Catalogue of Microorganisms (GCM) 10K type strain sequencing project: providing services to taxonomists for standard genome sequencing and annotation.</title>
        <authorList>
            <consortium name="The Broad Institute Genomics Platform"/>
            <consortium name="The Broad Institute Genome Sequencing Center for Infectious Disease"/>
            <person name="Wu L."/>
            <person name="Ma J."/>
        </authorList>
    </citation>
    <scope>NUCLEOTIDE SEQUENCE [LARGE SCALE GENOMIC DNA]</scope>
    <source>
        <strain evidence="2">NBRC 106348</strain>
    </source>
</reference>
<protein>
    <recommendedName>
        <fullName evidence="3">Alpha/beta hydrolase fold-3 domain-containing protein</fullName>
    </recommendedName>
</protein>
<accession>A0ABQ6I3Z5</accession>
<dbReference type="SUPFAM" id="SSF53474">
    <property type="entry name" value="alpha/beta-Hydrolases"/>
    <property type="match status" value="1"/>
</dbReference>
<comment type="caution">
    <text evidence="1">The sequence shown here is derived from an EMBL/GenBank/DDBJ whole genome shotgun (WGS) entry which is preliminary data.</text>
</comment>
<evidence type="ECO:0000313" key="2">
    <source>
        <dbReference type="Proteomes" id="UP001157091"/>
    </source>
</evidence>
<evidence type="ECO:0008006" key="3">
    <source>
        <dbReference type="Google" id="ProtNLM"/>
    </source>
</evidence>
<dbReference type="InterPro" id="IPR029058">
    <property type="entry name" value="AB_hydrolase_fold"/>
</dbReference>
<name>A0ABQ6I3Z5_9MICO</name>
<dbReference type="Gene3D" id="3.40.50.1820">
    <property type="entry name" value="alpha/beta hydrolase"/>
    <property type="match status" value="1"/>
</dbReference>
<gene>
    <name evidence="1" type="ORF">GCM10025864_29660</name>
</gene>
<sequence length="66" mass="6766">MQVGSEEVLYSDAERLVDAARAAGVDATLDVGEGMLHDYQAVADAPEAVAATDRGAAFLRGAAGWS</sequence>
<proteinExistence type="predicted"/>